<dbReference type="GO" id="GO:0000139">
    <property type="term" value="C:Golgi membrane"/>
    <property type="evidence" value="ECO:0007669"/>
    <property type="project" value="UniProtKB-SubCell"/>
</dbReference>
<evidence type="ECO:0000256" key="3">
    <source>
        <dbReference type="ARBA" id="ARBA00022692"/>
    </source>
</evidence>
<keyword evidence="4 6" id="KW-1133">Transmembrane helix</keyword>
<dbReference type="EMBL" id="KV700129">
    <property type="protein sequence ID" value="OCF32722.1"/>
    <property type="molecule type" value="Genomic_DNA"/>
</dbReference>
<comment type="subcellular location">
    <subcellularLocation>
        <location evidence="6">Golgi apparatus membrane</location>
        <topology evidence="6">Multi-pass membrane protein</topology>
    </subcellularLocation>
    <subcellularLocation>
        <location evidence="1">Membrane</location>
        <topology evidence="1">Multi-pass membrane protein</topology>
    </subcellularLocation>
</comment>
<gene>
    <name evidence="9" type="ORF">I316_05643</name>
</gene>
<feature type="domain" description="Yip1" evidence="8">
    <location>
        <begin position="122"/>
        <end position="263"/>
    </location>
</feature>
<dbReference type="PANTHER" id="PTHR21236:SF2">
    <property type="entry name" value="PROTEIN YIPF"/>
    <property type="match status" value="1"/>
</dbReference>
<dbReference type="AlphaFoldDB" id="A0A1B9GNT7"/>
<dbReference type="STRING" id="1296120.A0A1B9GNT7"/>
<dbReference type="GO" id="GO:0005802">
    <property type="term" value="C:trans-Golgi network"/>
    <property type="evidence" value="ECO:0007669"/>
    <property type="project" value="TreeGrafter"/>
</dbReference>
<evidence type="ECO:0000256" key="2">
    <source>
        <dbReference type="ARBA" id="ARBA00010596"/>
    </source>
</evidence>
<feature type="compositionally biased region" description="Low complexity" evidence="7">
    <location>
        <begin position="26"/>
        <end position="40"/>
    </location>
</feature>
<evidence type="ECO:0000256" key="7">
    <source>
        <dbReference type="SAM" id="MobiDB-lite"/>
    </source>
</evidence>
<dbReference type="OrthoDB" id="440385at2759"/>
<protein>
    <recommendedName>
        <fullName evidence="6">Protein YIP</fullName>
    </recommendedName>
</protein>
<evidence type="ECO:0000313" key="9">
    <source>
        <dbReference type="EMBL" id="OCF32722.1"/>
    </source>
</evidence>
<dbReference type="PANTHER" id="PTHR21236">
    <property type="entry name" value="GOLGI MEMBRANE PROTEIN YIP1"/>
    <property type="match status" value="1"/>
</dbReference>
<reference evidence="10" key="2">
    <citation type="submission" date="2013-12" db="EMBL/GenBank/DDBJ databases">
        <title>Evolution of pathogenesis and genome organization in the Tremellales.</title>
        <authorList>
            <person name="Cuomo C."/>
            <person name="Litvintseva A."/>
            <person name="Heitman J."/>
            <person name="Chen Y."/>
            <person name="Sun S."/>
            <person name="Springer D."/>
            <person name="Dromer F."/>
            <person name="Young S."/>
            <person name="Zeng Q."/>
            <person name="Chapman S."/>
            <person name="Gujja S."/>
            <person name="Saif S."/>
            <person name="Birren B."/>
        </authorList>
    </citation>
    <scope>NUCLEOTIDE SEQUENCE [LARGE SCALE GENOMIC DNA]</scope>
    <source>
        <strain evidence="10">BCC8398</strain>
    </source>
</reference>
<keyword evidence="3 6" id="KW-0812">Transmembrane</keyword>
<dbReference type="GO" id="GO:0006888">
    <property type="term" value="P:endoplasmic reticulum to Golgi vesicle-mediated transport"/>
    <property type="evidence" value="ECO:0007669"/>
    <property type="project" value="InterPro"/>
</dbReference>
<evidence type="ECO:0000256" key="5">
    <source>
        <dbReference type="ARBA" id="ARBA00023136"/>
    </source>
</evidence>
<accession>A0A1B9GNT7</accession>
<dbReference type="InterPro" id="IPR006977">
    <property type="entry name" value="Yip1_dom"/>
</dbReference>
<evidence type="ECO:0000256" key="1">
    <source>
        <dbReference type="ARBA" id="ARBA00004141"/>
    </source>
</evidence>
<reference evidence="9 10" key="1">
    <citation type="submission" date="2013-07" db="EMBL/GenBank/DDBJ databases">
        <title>The Genome Sequence of Cryptococcus heveanensis BCC8398.</title>
        <authorList>
            <consortium name="The Broad Institute Genome Sequencing Platform"/>
            <person name="Cuomo C."/>
            <person name="Litvintseva A."/>
            <person name="Chen Y."/>
            <person name="Heitman J."/>
            <person name="Sun S."/>
            <person name="Springer D."/>
            <person name="Dromer F."/>
            <person name="Young S.K."/>
            <person name="Zeng Q."/>
            <person name="Gargeya S."/>
            <person name="Fitzgerald M."/>
            <person name="Abouelleil A."/>
            <person name="Alvarado L."/>
            <person name="Berlin A.M."/>
            <person name="Chapman S.B."/>
            <person name="Dewar J."/>
            <person name="Goldberg J."/>
            <person name="Griggs A."/>
            <person name="Gujja S."/>
            <person name="Hansen M."/>
            <person name="Howarth C."/>
            <person name="Imamovic A."/>
            <person name="Larimer J."/>
            <person name="McCowan C."/>
            <person name="Murphy C."/>
            <person name="Pearson M."/>
            <person name="Priest M."/>
            <person name="Roberts A."/>
            <person name="Saif S."/>
            <person name="Shea T."/>
            <person name="Sykes S."/>
            <person name="Wortman J."/>
            <person name="Nusbaum C."/>
            <person name="Birren B."/>
        </authorList>
    </citation>
    <scope>NUCLEOTIDE SEQUENCE [LARGE SCALE GENOMIC DNA]</scope>
    <source>
        <strain evidence="9 10">BCC8398</strain>
    </source>
</reference>
<dbReference type="Proteomes" id="UP000092666">
    <property type="component" value="Unassembled WGS sequence"/>
</dbReference>
<comment type="caution">
    <text evidence="6">Lacks conserved residue(s) required for the propagation of feature annotation.</text>
</comment>
<evidence type="ECO:0000256" key="4">
    <source>
        <dbReference type="ARBA" id="ARBA00022989"/>
    </source>
</evidence>
<feature type="transmembrane region" description="Helical" evidence="6">
    <location>
        <begin position="193"/>
        <end position="213"/>
    </location>
</feature>
<feature type="region of interest" description="Disordered" evidence="7">
    <location>
        <begin position="26"/>
        <end position="49"/>
    </location>
</feature>
<dbReference type="GO" id="GO:0048280">
    <property type="term" value="P:vesicle fusion with Golgi apparatus"/>
    <property type="evidence" value="ECO:0007669"/>
    <property type="project" value="TreeGrafter"/>
</dbReference>
<evidence type="ECO:0000259" key="8">
    <source>
        <dbReference type="Pfam" id="PF04893"/>
    </source>
</evidence>
<feature type="transmembrane region" description="Helical" evidence="6">
    <location>
        <begin position="161"/>
        <end position="181"/>
    </location>
</feature>
<proteinExistence type="inferred from homology"/>
<keyword evidence="10" id="KW-1185">Reference proteome</keyword>
<dbReference type="InterPro" id="IPR045231">
    <property type="entry name" value="Yip1/4-like"/>
</dbReference>
<feature type="transmembrane region" description="Helical" evidence="6">
    <location>
        <begin position="248"/>
        <end position="267"/>
    </location>
</feature>
<sequence>MSHLFPQQSGGAPSYSPYGSSSEPLAFFGSSPAQASGSQGHTQGYYGGSRPSLEGNMGGFAGGVGGGATGNMNMAASGRMLAGEGRWWEAFGTGGFEGEPSLMEELGINPSHILQKSLTVLNPLSKVDANIMDDADLAGPLVFSFAFAFFLLLSGKPQFSYIYGVGLLGTTAIYLLLNLMSEQGIDAYRTASVLGYCLLPMVGLGGIGMGVGIDHPIGYLLSSISIAWCTHSASAIFVAVLRMDHQRLLVAYPVGLLYGCFALLSIFNVKK</sequence>
<name>A0A1B9GNT7_9TREE</name>
<dbReference type="Pfam" id="PF04893">
    <property type="entry name" value="Yip1"/>
    <property type="match status" value="1"/>
</dbReference>
<feature type="transmembrane region" description="Helical" evidence="6">
    <location>
        <begin position="219"/>
        <end position="241"/>
    </location>
</feature>
<evidence type="ECO:0000256" key="6">
    <source>
        <dbReference type="RuleBase" id="RU361264"/>
    </source>
</evidence>
<organism evidence="9 10">
    <name type="scientific">Kwoniella heveanensis BCC8398</name>
    <dbReference type="NCBI Taxonomy" id="1296120"/>
    <lineage>
        <taxon>Eukaryota</taxon>
        <taxon>Fungi</taxon>
        <taxon>Dikarya</taxon>
        <taxon>Basidiomycota</taxon>
        <taxon>Agaricomycotina</taxon>
        <taxon>Tremellomycetes</taxon>
        <taxon>Tremellales</taxon>
        <taxon>Cryptococcaceae</taxon>
        <taxon>Kwoniella</taxon>
    </lineage>
</organism>
<keyword evidence="5 6" id="KW-0472">Membrane</keyword>
<comment type="similarity">
    <text evidence="2 6">Belongs to the YIP1 family.</text>
</comment>
<evidence type="ECO:0000313" key="10">
    <source>
        <dbReference type="Proteomes" id="UP000092666"/>
    </source>
</evidence>